<evidence type="ECO:0000313" key="4">
    <source>
        <dbReference type="Proteomes" id="UP000276899"/>
    </source>
</evidence>
<proteinExistence type="predicted"/>
<evidence type="ECO:0000313" key="3">
    <source>
        <dbReference type="EMBL" id="VEG75048.1"/>
    </source>
</evidence>
<dbReference type="KEGG" id="asla:NCTC11923_01700"/>
<feature type="domain" description="Transcriptional repressor PaaX-like N-terminal" evidence="1">
    <location>
        <begin position="32"/>
        <end position="74"/>
    </location>
</feature>
<name>A0A3S4SKU6_9ACTO</name>
<dbReference type="InterPro" id="IPR036388">
    <property type="entry name" value="WH-like_DNA-bd_sf"/>
</dbReference>
<reference evidence="3 4" key="1">
    <citation type="submission" date="2018-12" db="EMBL/GenBank/DDBJ databases">
        <authorList>
            <consortium name="Pathogen Informatics"/>
        </authorList>
    </citation>
    <scope>NUCLEOTIDE SEQUENCE [LARGE SCALE GENOMIC DNA]</scope>
    <source>
        <strain evidence="3 4">NCTC11923</strain>
    </source>
</reference>
<dbReference type="InterPro" id="IPR048846">
    <property type="entry name" value="PaaX-like_central"/>
</dbReference>
<dbReference type="Proteomes" id="UP000276899">
    <property type="component" value="Chromosome"/>
</dbReference>
<evidence type="ECO:0000259" key="1">
    <source>
        <dbReference type="Pfam" id="PF07848"/>
    </source>
</evidence>
<dbReference type="Gene3D" id="3.30.70.2650">
    <property type="match status" value="1"/>
</dbReference>
<dbReference type="PANTHER" id="PTHR30319:SF1">
    <property type="entry name" value="TRANSCRIPTIONAL REPRESSOR PAAX"/>
    <property type="match status" value="1"/>
</dbReference>
<accession>A0A3S4SKU6</accession>
<dbReference type="Pfam" id="PF20803">
    <property type="entry name" value="PaaX_M"/>
    <property type="match status" value="1"/>
</dbReference>
<dbReference type="RefSeq" id="WP_051281367.1">
    <property type="nucleotide sequence ID" value="NZ_CBCRWE010000023.1"/>
</dbReference>
<organism evidence="3 4">
    <name type="scientific">Actinomyces slackii</name>
    <dbReference type="NCBI Taxonomy" id="52774"/>
    <lineage>
        <taxon>Bacteria</taxon>
        <taxon>Bacillati</taxon>
        <taxon>Actinomycetota</taxon>
        <taxon>Actinomycetes</taxon>
        <taxon>Actinomycetales</taxon>
        <taxon>Actinomycetaceae</taxon>
        <taxon>Actinomyces</taxon>
    </lineage>
</organism>
<protein>
    <submittedName>
        <fullName evidence="3">Phenylacetic acid-responsive transcriptional repressor</fullName>
    </submittedName>
</protein>
<keyword evidence="4" id="KW-1185">Reference proteome</keyword>
<gene>
    <name evidence="3" type="ORF">NCTC11923_01700</name>
</gene>
<dbReference type="GO" id="GO:0006351">
    <property type="term" value="P:DNA-templated transcription"/>
    <property type="evidence" value="ECO:0007669"/>
    <property type="project" value="TreeGrafter"/>
</dbReference>
<dbReference type="STRING" id="1278298.GCA_000428685_00709"/>
<sequence>MPPAAQHQTAVTYGTVAFLCGLAETEELPGTFLVEVLTALGMSGSGARSHLRRAVGDGRLATRRVGRRTFYRLSGVYLQQYQQVESRFSEPPAWEGHFHIVIYDVPETRRAERDALRAAAFEKGWASPRPGVLLGMGPPGAWAADPSCSAGRLEIDDVAARTLAARAWPLAEAAMRIRHLAAELEEMGQAQPHEQSTRDDAHAVLLERIVDAHTLLRRATYLWGSLPHLPAELLPEDYPHDLLARITDTMNGPIMGAGVRAAHRLLAEHQ</sequence>
<dbReference type="Pfam" id="PF07848">
    <property type="entry name" value="PaaX"/>
    <property type="match status" value="1"/>
</dbReference>
<feature type="domain" description="Transcriptional repressor PaaX-like central Cas2-like" evidence="2">
    <location>
        <begin position="92"/>
        <end position="132"/>
    </location>
</feature>
<dbReference type="EMBL" id="LR134363">
    <property type="protein sequence ID" value="VEG75048.1"/>
    <property type="molecule type" value="Genomic_DNA"/>
</dbReference>
<dbReference type="InterPro" id="IPR012906">
    <property type="entry name" value="PaaX-like_N"/>
</dbReference>
<dbReference type="AlphaFoldDB" id="A0A3S4SKU6"/>
<dbReference type="PANTHER" id="PTHR30319">
    <property type="entry name" value="PHENYLACETIC ACID REGULATOR-RELATED TRANSCRIPTIONAL REPRESSOR"/>
    <property type="match status" value="1"/>
</dbReference>
<dbReference type="Gene3D" id="1.10.10.10">
    <property type="entry name" value="Winged helix-like DNA-binding domain superfamily/Winged helix DNA-binding domain"/>
    <property type="match status" value="1"/>
</dbReference>
<evidence type="ECO:0000259" key="2">
    <source>
        <dbReference type="Pfam" id="PF20803"/>
    </source>
</evidence>